<dbReference type="RefSeq" id="WP_345373284.1">
    <property type="nucleotide sequence ID" value="NZ_BAABJX010000046.1"/>
</dbReference>
<sequence length="472" mass="57089">MKLTKFNSVVEALYPHEVEYLNQLQQFQDKDRQAIFERILYNHRSVEQLSYDQEVDKRKYSAMISWIHTNLEKIDVDFFFEWLLKIEQGVNMDVVSQEDSVKLLGYLKQINATSYHFIKFYELVISYRDYILIRNMTQIYSQVKEYLQQYRKSYLEAKKTNERLNNATIDIIEQHKSQEITSIHWESFLMKTAKSKDLDGFTRYKAWVRLSYLYYNYKEYKKLEEVLRIFEEELKNTTNFYSPRILANHYNNKAMLYSKTHQYALAEQYAYYSIRKENPDYLLYVNNLCFVLLRQHKDKEAMQLMNGIDKQIKDTATMYNFIGYVALYLKTLSHNGFRKKALQLAQVYVESHRKEIFEYRWHIFFSTYFKILLLEEQYTKIISLEKKYKLVEREQKHLITGRFTPKILFYHLIARYAEGKIGEQELRQQLINAVDHFKKTDSSVYLITRLLGELQDFHSELIMEVRGRLGAY</sequence>
<gene>
    <name evidence="1" type="ORF">GCM10023331_30320</name>
</gene>
<dbReference type="EMBL" id="BAABJX010000046">
    <property type="protein sequence ID" value="GAA4843229.1"/>
    <property type="molecule type" value="Genomic_DNA"/>
</dbReference>
<evidence type="ECO:0008006" key="3">
    <source>
        <dbReference type="Google" id="ProtNLM"/>
    </source>
</evidence>
<keyword evidence="2" id="KW-1185">Reference proteome</keyword>
<dbReference type="InterPro" id="IPR011990">
    <property type="entry name" value="TPR-like_helical_dom_sf"/>
</dbReference>
<dbReference type="SUPFAM" id="SSF48452">
    <property type="entry name" value="TPR-like"/>
    <property type="match status" value="1"/>
</dbReference>
<protein>
    <recommendedName>
        <fullName evidence="3">Tetratricopeptide repeat-containing protein</fullName>
    </recommendedName>
</protein>
<dbReference type="Proteomes" id="UP001500298">
    <property type="component" value="Unassembled WGS sequence"/>
</dbReference>
<evidence type="ECO:0000313" key="2">
    <source>
        <dbReference type="Proteomes" id="UP001500298"/>
    </source>
</evidence>
<proteinExistence type="predicted"/>
<accession>A0ABP9DJS1</accession>
<evidence type="ECO:0000313" key="1">
    <source>
        <dbReference type="EMBL" id="GAA4843229.1"/>
    </source>
</evidence>
<name>A0ABP9DJS1_9BACT</name>
<dbReference type="Gene3D" id="1.25.40.10">
    <property type="entry name" value="Tetratricopeptide repeat domain"/>
    <property type="match status" value="1"/>
</dbReference>
<reference evidence="2" key="1">
    <citation type="journal article" date="2019" name="Int. J. Syst. Evol. Microbiol.">
        <title>The Global Catalogue of Microorganisms (GCM) 10K type strain sequencing project: providing services to taxonomists for standard genome sequencing and annotation.</title>
        <authorList>
            <consortium name="The Broad Institute Genomics Platform"/>
            <consortium name="The Broad Institute Genome Sequencing Center for Infectious Disease"/>
            <person name="Wu L."/>
            <person name="Ma J."/>
        </authorList>
    </citation>
    <scope>NUCLEOTIDE SEQUENCE [LARGE SCALE GENOMIC DNA]</scope>
    <source>
        <strain evidence="2">JCM 18326</strain>
    </source>
</reference>
<organism evidence="1 2">
    <name type="scientific">Algivirga pacifica</name>
    <dbReference type="NCBI Taxonomy" id="1162670"/>
    <lineage>
        <taxon>Bacteria</taxon>
        <taxon>Pseudomonadati</taxon>
        <taxon>Bacteroidota</taxon>
        <taxon>Cytophagia</taxon>
        <taxon>Cytophagales</taxon>
        <taxon>Flammeovirgaceae</taxon>
        <taxon>Algivirga</taxon>
    </lineage>
</organism>
<comment type="caution">
    <text evidence="1">The sequence shown here is derived from an EMBL/GenBank/DDBJ whole genome shotgun (WGS) entry which is preliminary data.</text>
</comment>